<dbReference type="EMBL" id="CCAZ020000001">
    <property type="protein sequence ID" value="CEG07684.1"/>
    <property type="molecule type" value="Genomic_DNA"/>
</dbReference>
<evidence type="ECO:0000256" key="9">
    <source>
        <dbReference type="PIRSR" id="PIRSR016262-2"/>
    </source>
</evidence>
<comment type="similarity">
    <text evidence="6 7">Belongs to the LipB family.</text>
</comment>
<dbReference type="PANTHER" id="PTHR10993:SF7">
    <property type="entry name" value="LIPOYLTRANSFERASE 2, MITOCHONDRIAL-RELATED"/>
    <property type="match status" value="1"/>
</dbReference>
<dbReference type="InterPro" id="IPR045864">
    <property type="entry name" value="aa-tRNA-synth_II/BPL/LPL"/>
</dbReference>
<comment type="catalytic activity">
    <reaction evidence="6 7">
        <text>octanoyl-[ACP] + L-lysyl-[protein] = N(6)-octanoyl-L-lysyl-[protein] + holo-[ACP] + H(+)</text>
        <dbReference type="Rhea" id="RHEA:17665"/>
        <dbReference type="Rhea" id="RHEA-COMP:9636"/>
        <dbReference type="Rhea" id="RHEA-COMP:9685"/>
        <dbReference type="Rhea" id="RHEA-COMP:9752"/>
        <dbReference type="Rhea" id="RHEA-COMP:9928"/>
        <dbReference type="ChEBI" id="CHEBI:15378"/>
        <dbReference type="ChEBI" id="CHEBI:29969"/>
        <dbReference type="ChEBI" id="CHEBI:64479"/>
        <dbReference type="ChEBI" id="CHEBI:78463"/>
        <dbReference type="ChEBI" id="CHEBI:78809"/>
        <dbReference type="EC" id="2.3.1.181"/>
    </reaction>
</comment>
<feature type="site" description="Lowers pKa of active site Cys" evidence="6 10">
    <location>
        <position position="159"/>
    </location>
</feature>
<keyword evidence="2 6" id="KW-0963">Cytoplasm</keyword>
<dbReference type="PROSITE" id="PS51733">
    <property type="entry name" value="BPL_LPL_CATALYTIC"/>
    <property type="match status" value="1"/>
</dbReference>
<name>A0A090MPS9_AFIFE</name>
<dbReference type="HAMAP" id="MF_00013">
    <property type="entry name" value="LipB"/>
    <property type="match status" value="1"/>
</dbReference>
<dbReference type="GO" id="GO:0033819">
    <property type="term" value="F:lipoyl(octanoyl) transferase activity"/>
    <property type="evidence" value="ECO:0007669"/>
    <property type="project" value="UniProtKB-EC"/>
</dbReference>
<sequence>MVNVRDTLASSPFSATPGAVIEWRVTDSLVDYEEALAAMEARAAAIADGTAPELVWLLEHPPLYTSGTSARPGDLVDARFPVFATGRGGQFTYHGPGQRVVYLMLDLKRRRPDVRAYVASLEQLIITTLAAFNVRGERREDRVGVWVKRPEKGDGYEDKIAAIGVRLKRWVSLHGIAINVEPELSHFTGIVPCGIADPRYGVTSLADLGLPVTMHDVDIALRQAFEDVFGALEPAQPEVAD</sequence>
<evidence type="ECO:0000313" key="13">
    <source>
        <dbReference type="Proteomes" id="UP000035762"/>
    </source>
</evidence>
<evidence type="ECO:0000256" key="10">
    <source>
        <dbReference type="PIRSR" id="PIRSR016262-3"/>
    </source>
</evidence>
<accession>A0A090MPS9</accession>
<dbReference type="OrthoDB" id="9787061at2"/>
<evidence type="ECO:0000256" key="1">
    <source>
        <dbReference type="ARBA" id="ARBA00004821"/>
    </source>
</evidence>
<dbReference type="NCBIfam" id="NF010925">
    <property type="entry name" value="PRK14345.1"/>
    <property type="match status" value="1"/>
</dbReference>
<keyword evidence="4 6" id="KW-0012">Acyltransferase</keyword>
<feature type="binding site" evidence="6 9">
    <location>
        <begin position="162"/>
        <end position="164"/>
    </location>
    <ligand>
        <name>substrate</name>
    </ligand>
</feature>
<dbReference type="RefSeq" id="WP_048755864.1">
    <property type="nucleotide sequence ID" value="NZ_CCAZ020000001.1"/>
</dbReference>
<evidence type="ECO:0000256" key="6">
    <source>
        <dbReference type="HAMAP-Rule" id="MF_00013"/>
    </source>
</evidence>
<dbReference type="InterPro" id="IPR020605">
    <property type="entry name" value="Octanoyltransferase_CS"/>
</dbReference>
<dbReference type="SUPFAM" id="SSF55681">
    <property type="entry name" value="Class II aaRS and biotin synthetases"/>
    <property type="match status" value="1"/>
</dbReference>
<dbReference type="Pfam" id="PF21948">
    <property type="entry name" value="LplA-B_cat"/>
    <property type="match status" value="1"/>
</dbReference>
<comment type="pathway">
    <text evidence="1 6 7">Protein modification; protein lipoylation via endogenous pathway; protein N(6)-(lipoyl)lysine from octanoyl-[acyl-carrier-protein]: step 1/2.</text>
</comment>
<comment type="miscellaneous">
    <text evidence="6">In the reaction, the free carboxyl group of octanoic acid is attached via an amide linkage to the epsilon-amino group of a specific lysine residue of lipoyl domains of lipoate-dependent enzymes.</text>
</comment>
<feature type="binding site" evidence="6 9">
    <location>
        <begin position="87"/>
        <end position="94"/>
    </location>
    <ligand>
        <name>substrate</name>
    </ligand>
</feature>
<dbReference type="PANTHER" id="PTHR10993">
    <property type="entry name" value="OCTANOYLTRANSFERASE"/>
    <property type="match status" value="1"/>
</dbReference>
<dbReference type="PIRSF" id="PIRSF016262">
    <property type="entry name" value="LPLase"/>
    <property type="match status" value="1"/>
</dbReference>
<comment type="subcellular location">
    <subcellularLocation>
        <location evidence="6">Cytoplasm</location>
    </subcellularLocation>
</comment>
<dbReference type="NCBIfam" id="NF010921">
    <property type="entry name" value="PRK14341.1"/>
    <property type="match status" value="1"/>
</dbReference>
<dbReference type="NCBIfam" id="TIGR00214">
    <property type="entry name" value="lipB"/>
    <property type="match status" value="1"/>
</dbReference>
<dbReference type="UniPathway" id="UPA00538">
    <property type="reaction ID" value="UER00592"/>
</dbReference>
<feature type="active site" description="Acyl-thioester intermediate" evidence="6 8">
    <location>
        <position position="193"/>
    </location>
</feature>
<dbReference type="GO" id="GO:0009249">
    <property type="term" value="P:protein lipoylation"/>
    <property type="evidence" value="ECO:0007669"/>
    <property type="project" value="InterPro"/>
</dbReference>
<evidence type="ECO:0000313" key="12">
    <source>
        <dbReference type="EMBL" id="CEG07684.1"/>
    </source>
</evidence>
<evidence type="ECO:0000256" key="2">
    <source>
        <dbReference type="ARBA" id="ARBA00022490"/>
    </source>
</evidence>
<organism evidence="12 13">
    <name type="scientific">Afipia felis</name>
    <name type="common">Cat scratch disease bacillus</name>
    <dbReference type="NCBI Taxonomy" id="1035"/>
    <lineage>
        <taxon>Bacteria</taxon>
        <taxon>Pseudomonadati</taxon>
        <taxon>Pseudomonadota</taxon>
        <taxon>Alphaproteobacteria</taxon>
        <taxon>Hyphomicrobiales</taxon>
        <taxon>Nitrobacteraceae</taxon>
        <taxon>Afipia</taxon>
    </lineage>
</organism>
<dbReference type="Gene3D" id="3.30.930.10">
    <property type="entry name" value="Bira Bifunctional Protein, Domain 2"/>
    <property type="match status" value="1"/>
</dbReference>
<dbReference type="Proteomes" id="UP000035762">
    <property type="component" value="Unassembled WGS sequence"/>
</dbReference>
<comment type="caution">
    <text evidence="12">The sequence shown here is derived from an EMBL/GenBank/DDBJ whole genome shotgun (WGS) entry which is preliminary data.</text>
</comment>
<dbReference type="EC" id="2.3.1.181" evidence="6 7"/>
<gene>
    <name evidence="6 12" type="primary">lipB</name>
    <name evidence="12" type="ORF">BN961_01084</name>
</gene>
<dbReference type="FunFam" id="3.30.930.10:FF:000159">
    <property type="entry name" value="Octanoyltransferase"/>
    <property type="match status" value="1"/>
</dbReference>
<dbReference type="InterPro" id="IPR000544">
    <property type="entry name" value="Octanoyltransferase"/>
</dbReference>
<dbReference type="STRING" id="1035.BN961_01084"/>
<comment type="function">
    <text evidence="5 6 7">Catalyzes the transfer of endogenously produced octanoic acid from octanoyl-acyl-carrier-protein onto the lipoyl domains of lipoate-dependent enzymes. Lipoyl-ACP can also act as a substrate although octanoyl-ACP is likely to be the physiological substrate.</text>
</comment>
<keyword evidence="13" id="KW-1185">Reference proteome</keyword>
<dbReference type="GO" id="GO:0005737">
    <property type="term" value="C:cytoplasm"/>
    <property type="evidence" value="ECO:0007669"/>
    <property type="project" value="UniProtKB-SubCell"/>
</dbReference>
<evidence type="ECO:0000256" key="5">
    <source>
        <dbReference type="ARBA" id="ARBA00024732"/>
    </source>
</evidence>
<proteinExistence type="inferred from homology"/>
<keyword evidence="3 6" id="KW-0808">Transferase</keyword>
<evidence type="ECO:0000256" key="4">
    <source>
        <dbReference type="ARBA" id="ARBA00023315"/>
    </source>
</evidence>
<evidence type="ECO:0000259" key="11">
    <source>
        <dbReference type="PROSITE" id="PS51733"/>
    </source>
</evidence>
<feature type="binding site" evidence="6 9">
    <location>
        <begin position="175"/>
        <end position="177"/>
    </location>
    <ligand>
        <name>substrate</name>
    </ligand>
</feature>
<feature type="domain" description="BPL/LPL catalytic" evidence="11">
    <location>
        <begin position="49"/>
        <end position="233"/>
    </location>
</feature>
<evidence type="ECO:0000256" key="3">
    <source>
        <dbReference type="ARBA" id="ARBA00022679"/>
    </source>
</evidence>
<evidence type="ECO:0000256" key="7">
    <source>
        <dbReference type="PIRNR" id="PIRNR016262"/>
    </source>
</evidence>
<evidence type="ECO:0000256" key="8">
    <source>
        <dbReference type="PIRSR" id="PIRSR016262-1"/>
    </source>
</evidence>
<protein>
    <recommendedName>
        <fullName evidence="6 7">Octanoyltransferase</fullName>
        <ecNumber evidence="6 7">2.3.1.181</ecNumber>
    </recommendedName>
    <alternativeName>
        <fullName evidence="6">Lipoate-protein ligase B</fullName>
    </alternativeName>
    <alternativeName>
        <fullName evidence="6">Lipoyl/octanoyl transferase</fullName>
    </alternativeName>
    <alternativeName>
        <fullName evidence="6">Octanoyl-[acyl-carrier-protein]-protein N-octanoyltransferase</fullName>
    </alternativeName>
</protein>
<dbReference type="AlphaFoldDB" id="A0A090MPS9"/>
<dbReference type="InterPro" id="IPR004143">
    <property type="entry name" value="BPL_LPL_catalytic"/>
</dbReference>
<dbReference type="CDD" id="cd16444">
    <property type="entry name" value="LipB"/>
    <property type="match status" value="1"/>
</dbReference>
<dbReference type="PROSITE" id="PS01313">
    <property type="entry name" value="LIPB"/>
    <property type="match status" value="1"/>
</dbReference>
<reference evidence="12 13" key="1">
    <citation type="journal article" date="2014" name="Genome Announc.">
        <title>Genome Sequence of Afipia felis Strain 76713, Isolated in Hospital Water Using an Amoeba Co-Culture Procedure.</title>
        <authorList>
            <person name="Benamar S."/>
            <person name="La Scola B."/>
            <person name="Croce O."/>
        </authorList>
    </citation>
    <scope>NUCLEOTIDE SEQUENCE [LARGE SCALE GENOMIC DNA]</scope>
    <source>
        <strain evidence="12 13">76713</strain>
    </source>
</reference>